<keyword evidence="1" id="KW-0489">Methyltransferase</keyword>
<dbReference type="PANTHER" id="PTHR40048">
    <property type="entry name" value="RHAMNOSYL O-METHYLTRANSFERASE"/>
    <property type="match status" value="1"/>
</dbReference>
<protein>
    <recommendedName>
        <fullName evidence="5">Class I SAM-dependent methyltransferase</fullName>
    </recommendedName>
</protein>
<dbReference type="Pfam" id="PF13578">
    <property type="entry name" value="Methyltransf_24"/>
    <property type="match status" value="1"/>
</dbReference>
<sequence>MPDFPLKKSMYMRAERAAPSAWLTHIPFAGWLIECFRPRMLVELGTHHGSSYLAFCQAIVANDVACKCFAVDTWAGDEHAGEYGEEVYEQLDAYHSRKYAGFSELMRMTFDEAADYFEDGSVDLLHIDGLHTYDAVKHDFETWLPKLSDRAIVLFHDTCVRERGFGVWRFWQEIEQRYDCFEFTHGHGLGVVSVGSVVPPEIAPLFSKELDAGLIKGLFERLGSCVEDDTERARLNSALVHERSLNRESKSQDKAEITGGFENVRHDVAHVRNLIEAELAKLRSAVEEIRKMADSTSATVVNAAGGVENVRSEVAQSAEQFKSMLSEYTDVVRHDLVTVREQLMSESASALSGVHQRLKEHRDVLGEMDNRIKVLQELEDQTVRKVGTVELQLGELGEELGELSHGLGELSEELEKREQRKWSRKLLKLLGRDPSSVRGHT</sequence>
<dbReference type="InterPro" id="IPR029063">
    <property type="entry name" value="SAM-dependent_MTases_sf"/>
</dbReference>
<comment type="caution">
    <text evidence="3">The sequence shown here is derived from an EMBL/GenBank/DDBJ whole genome shotgun (WGS) entry which is preliminary data.</text>
</comment>
<accession>A0ABP9DN20</accession>
<organism evidence="3 4">
    <name type="scientific">Luteimonas vadosa</name>
    <dbReference type="NCBI Taxonomy" id="1165507"/>
    <lineage>
        <taxon>Bacteria</taxon>
        <taxon>Pseudomonadati</taxon>
        <taxon>Pseudomonadota</taxon>
        <taxon>Gammaproteobacteria</taxon>
        <taxon>Lysobacterales</taxon>
        <taxon>Lysobacteraceae</taxon>
        <taxon>Luteimonas</taxon>
    </lineage>
</organism>
<evidence type="ECO:0000256" key="2">
    <source>
        <dbReference type="ARBA" id="ARBA00022679"/>
    </source>
</evidence>
<reference evidence="4" key="1">
    <citation type="journal article" date="2019" name="Int. J. Syst. Evol. Microbiol.">
        <title>The Global Catalogue of Microorganisms (GCM) 10K type strain sequencing project: providing services to taxonomists for standard genome sequencing and annotation.</title>
        <authorList>
            <consortium name="The Broad Institute Genomics Platform"/>
            <consortium name="The Broad Institute Genome Sequencing Center for Infectious Disease"/>
            <person name="Wu L."/>
            <person name="Ma J."/>
        </authorList>
    </citation>
    <scope>NUCLEOTIDE SEQUENCE [LARGE SCALE GENOMIC DNA]</scope>
    <source>
        <strain evidence="4">JCM 18392</strain>
    </source>
</reference>
<dbReference type="Proteomes" id="UP001501323">
    <property type="component" value="Unassembled WGS sequence"/>
</dbReference>
<dbReference type="PANTHER" id="PTHR40048:SF1">
    <property type="entry name" value="RHAMNOSYL O-METHYLTRANSFERASE"/>
    <property type="match status" value="1"/>
</dbReference>
<keyword evidence="2" id="KW-0808">Transferase</keyword>
<evidence type="ECO:0008006" key="5">
    <source>
        <dbReference type="Google" id="ProtNLM"/>
    </source>
</evidence>
<name>A0ABP9DN20_9GAMM</name>
<dbReference type="Gene3D" id="3.40.50.150">
    <property type="entry name" value="Vaccinia Virus protein VP39"/>
    <property type="match status" value="1"/>
</dbReference>
<evidence type="ECO:0000313" key="4">
    <source>
        <dbReference type="Proteomes" id="UP001501323"/>
    </source>
</evidence>
<evidence type="ECO:0000256" key="1">
    <source>
        <dbReference type="ARBA" id="ARBA00022603"/>
    </source>
</evidence>
<dbReference type="SUPFAM" id="SSF53335">
    <property type="entry name" value="S-adenosyl-L-methionine-dependent methyltransferases"/>
    <property type="match status" value="1"/>
</dbReference>
<keyword evidence="4" id="KW-1185">Reference proteome</keyword>
<gene>
    <name evidence="3" type="ORF">GCM10023332_01550</name>
</gene>
<proteinExistence type="predicted"/>
<evidence type="ECO:0000313" key="3">
    <source>
        <dbReference type="EMBL" id="GAA4854035.1"/>
    </source>
</evidence>
<dbReference type="EMBL" id="BAABJY010000001">
    <property type="protein sequence ID" value="GAA4854035.1"/>
    <property type="molecule type" value="Genomic_DNA"/>
</dbReference>
<dbReference type="Gene3D" id="1.10.287.950">
    <property type="entry name" value="Methyl-accepting chemotaxis protein"/>
    <property type="match status" value="1"/>
</dbReference>